<keyword evidence="3" id="KW-1185">Reference proteome</keyword>
<name>A0ABP3QU71_9PROT</name>
<feature type="transmembrane region" description="Helical" evidence="1">
    <location>
        <begin position="252"/>
        <end position="275"/>
    </location>
</feature>
<feature type="transmembrane region" description="Helical" evidence="1">
    <location>
        <begin position="362"/>
        <end position="382"/>
    </location>
</feature>
<evidence type="ECO:0000313" key="2">
    <source>
        <dbReference type="EMBL" id="GAA0597022.1"/>
    </source>
</evidence>
<gene>
    <name evidence="2" type="ORF">GCM10009416_39140</name>
</gene>
<feature type="transmembrane region" description="Helical" evidence="1">
    <location>
        <begin position="197"/>
        <end position="214"/>
    </location>
</feature>
<reference evidence="3" key="1">
    <citation type="journal article" date="2019" name="Int. J. Syst. Evol. Microbiol.">
        <title>The Global Catalogue of Microorganisms (GCM) 10K type strain sequencing project: providing services to taxonomists for standard genome sequencing and annotation.</title>
        <authorList>
            <consortium name="The Broad Institute Genomics Platform"/>
            <consortium name="The Broad Institute Genome Sequencing Center for Infectious Disease"/>
            <person name="Wu L."/>
            <person name="Ma J."/>
        </authorList>
    </citation>
    <scope>NUCLEOTIDE SEQUENCE [LARGE SCALE GENOMIC DNA]</scope>
    <source>
        <strain evidence="3">JCM 9933</strain>
    </source>
</reference>
<comment type="caution">
    <text evidence="2">The sequence shown here is derived from an EMBL/GenBank/DDBJ whole genome shotgun (WGS) entry which is preliminary data.</text>
</comment>
<feature type="transmembrane region" description="Helical" evidence="1">
    <location>
        <begin position="134"/>
        <end position="157"/>
    </location>
</feature>
<proteinExistence type="predicted"/>
<evidence type="ECO:0000313" key="3">
    <source>
        <dbReference type="Proteomes" id="UP001501588"/>
    </source>
</evidence>
<dbReference type="Proteomes" id="UP001501588">
    <property type="component" value="Unassembled WGS sequence"/>
</dbReference>
<dbReference type="EMBL" id="BAAAFZ010000062">
    <property type="protein sequence ID" value="GAA0597022.1"/>
    <property type="molecule type" value="Genomic_DNA"/>
</dbReference>
<accession>A0ABP3QU71</accession>
<protein>
    <recommendedName>
        <fullName evidence="4">Glycosyltransferase RgtA/B/C/D-like domain-containing protein</fullName>
    </recommendedName>
</protein>
<feature type="transmembrane region" description="Helical" evidence="1">
    <location>
        <begin position="20"/>
        <end position="39"/>
    </location>
</feature>
<feature type="transmembrane region" description="Helical" evidence="1">
    <location>
        <begin position="332"/>
        <end position="350"/>
    </location>
</feature>
<organism evidence="2 3">
    <name type="scientific">Craurococcus roseus</name>
    <dbReference type="NCBI Taxonomy" id="77585"/>
    <lineage>
        <taxon>Bacteria</taxon>
        <taxon>Pseudomonadati</taxon>
        <taxon>Pseudomonadota</taxon>
        <taxon>Alphaproteobacteria</taxon>
        <taxon>Acetobacterales</taxon>
        <taxon>Acetobacteraceae</taxon>
        <taxon>Craurococcus</taxon>
    </lineage>
</organism>
<evidence type="ECO:0008006" key="4">
    <source>
        <dbReference type="Google" id="ProtNLM"/>
    </source>
</evidence>
<feature type="transmembrane region" description="Helical" evidence="1">
    <location>
        <begin position="295"/>
        <end position="320"/>
    </location>
</feature>
<keyword evidence="1" id="KW-0472">Membrane</keyword>
<evidence type="ECO:0000256" key="1">
    <source>
        <dbReference type="SAM" id="Phobius"/>
    </source>
</evidence>
<feature type="transmembrane region" description="Helical" evidence="1">
    <location>
        <begin position="403"/>
        <end position="425"/>
    </location>
</feature>
<feature type="transmembrane region" description="Helical" evidence="1">
    <location>
        <begin position="220"/>
        <end position="240"/>
    </location>
</feature>
<sequence length="566" mass="60284">MLPASVPAASPRAPVAAPPALLRGAVLGLACALCVGLFFRNQIANGFTLLLGDRHDAVIALSIMEHWRNVLAGAAEWSRTAYFHPVPHTLGYNDGYFLFGVAYAAFRAIGADPFLAGELTNMAMRAVGFLGMHAACRGVLGLPFGWSLLGAALFTLSNNLFIRASHAQLFSVGFLPVLATLLHAAGSALLGRRPKALLGWGAAFVLLFAAVLMTGFYMAWYFAFLAAATFLAWLALAGGAQRQALAAAVRAAPLPLAALAALAAVANLPFLRLYLPKAAETGMHPWEMALQHTPTLLDVLHVGEANLLFGWLVVLLNGAFRPDFPAWSERMTGLTPVLLLCFAAATVWLWRGAAGPEPVRRAWLQALALATVATWALTLRVGDATAWWLVWNAVPGAKAARVVARYQLVLAMPVIALAVLALSAWARRLPAAALAGVAALLLLEQANGYAPLFLDRPLESSRLRAVPPPPAECRAFWVSAARTESRFGEAVEDPYNHNTEAMLIASVLRLPTVNGISTFNPPGWPAGLPGREGYEAEVAAWAEKHGLTGLCALDLQRMAWRTPAGA</sequence>
<keyword evidence="1" id="KW-1133">Transmembrane helix</keyword>
<keyword evidence="1" id="KW-0812">Transmembrane</keyword>
<feature type="transmembrane region" description="Helical" evidence="1">
    <location>
        <begin position="169"/>
        <end position="190"/>
    </location>
</feature>